<dbReference type="SUPFAM" id="SSF56112">
    <property type="entry name" value="Protein kinase-like (PK-like)"/>
    <property type="match status" value="1"/>
</dbReference>
<feature type="domain" description="Aminoglycoside phosphotransferase" evidence="1">
    <location>
        <begin position="42"/>
        <end position="284"/>
    </location>
</feature>
<evidence type="ECO:0000259" key="1">
    <source>
        <dbReference type="Pfam" id="PF01636"/>
    </source>
</evidence>
<dbReference type="PANTHER" id="PTHR47829">
    <property type="entry name" value="HYDROLASE, PUTATIVE (AFU_ORTHOLOGUE AFUA_1G12880)-RELATED"/>
    <property type="match status" value="1"/>
</dbReference>
<protein>
    <submittedName>
        <fullName evidence="2">Kinase-like protein</fullName>
    </submittedName>
</protein>
<evidence type="ECO:0000313" key="3">
    <source>
        <dbReference type="Proteomes" id="UP000076722"/>
    </source>
</evidence>
<dbReference type="Gene3D" id="3.30.200.20">
    <property type="entry name" value="Phosphorylase Kinase, domain 1"/>
    <property type="match status" value="1"/>
</dbReference>
<dbReference type="Gene3D" id="3.90.1200.10">
    <property type="match status" value="1"/>
</dbReference>
<keyword evidence="2" id="KW-0418">Kinase</keyword>
<proteinExistence type="predicted"/>
<name>A0A164N2N8_9AGAM</name>
<dbReference type="InterPro" id="IPR011009">
    <property type="entry name" value="Kinase-like_dom_sf"/>
</dbReference>
<reference evidence="2 3" key="1">
    <citation type="journal article" date="2016" name="Mol. Biol. Evol.">
        <title>Comparative Genomics of Early-Diverging Mushroom-Forming Fungi Provides Insights into the Origins of Lignocellulose Decay Capabilities.</title>
        <authorList>
            <person name="Nagy L.G."/>
            <person name="Riley R."/>
            <person name="Tritt A."/>
            <person name="Adam C."/>
            <person name="Daum C."/>
            <person name="Floudas D."/>
            <person name="Sun H."/>
            <person name="Yadav J.S."/>
            <person name="Pangilinan J."/>
            <person name="Larsson K.H."/>
            <person name="Matsuura K."/>
            <person name="Barry K."/>
            <person name="Labutti K."/>
            <person name="Kuo R."/>
            <person name="Ohm R.A."/>
            <person name="Bhattacharya S.S."/>
            <person name="Shirouzu T."/>
            <person name="Yoshinaga Y."/>
            <person name="Martin F.M."/>
            <person name="Grigoriev I.V."/>
            <person name="Hibbett D.S."/>
        </authorList>
    </citation>
    <scope>NUCLEOTIDE SEQUENCE [LARGE SCALE GENOMIC DNA]</scope>
    <source>
        <strain evidence="2 3">HHB9708</strain>
    </source>
</reference>
<dbReference type="EMBL" id="KV419452">
    <property type="protein sequence ID" value="KZS87291.1"/>
    <property type="molecule type" value="Genomic_DNA"/>
</dbReference>
<dbReference type="InterPro" id="IPR041726">
    <property type="entry name" value="ACAD10_11_N"/>
</dbReference>
<gene>
    <name evidence="2" type="ORF">SISNIDRAFT_461013</name>
</gene>
<dbReference type="CDD" id="cd05154">
    <property type="entry name" value="ACAD10_11_N-like"/>
    <property type="match status" value="1"/>
</dbReference>
<organism evidence="2 3">
    <name type="scientific">Sistotremastrum niveocremeum HHB9708</name>
    <dbReference type="NCBI Taxonomy" id="1314777"/>
    <lineage>
        <taxon>Eukaryota</taxon>
        <taxon>Fungi</taxon>
        <taxon>Dikarya</taxon>
        <taxon>Basidiomycota</taxon>
        <taxon>Agaricomycotina</taxon>
        <taxon>Agaricomycetes</taxon>
        <taxon>Sistotremastrales</taxon>
        <taxon>Sistotremastraceae</taxon>
        <taxon>Sertulicium</taxon>
        <taxon>Sertulicium niveocremeum</taxon>
    </lineage>
</organism>
<dbReference type="Proteomes" id="UP000076722">
    <property type="component" value="Unassembled WGS sequence"/>
</dbReference>
<dbReference type="STRING" id="1314777.A0A164N2N8"/>
<dbReference type="AlphaFoldDB" id="A0A164N2N8"/>
<accession>A0A164N2N8</accession>
<dbReference type="InterPro" id="IPR052898">
    <property type="entry name" value="ACAD10-like"/>
</dbReference>
<dbReference type="Pfam" id="PF01636">
    <property type="entry name" value="APH"/>
    <property type="match status" value="1"/>
</dbReference>
<dbReference type="InterPro" id="IPR002575">
    <property type="entry name" value="Aminoglycoside_PTrfase"/>
</dbReference>
<keyword evidence="2" id="KW-0808">Transferase</keyword>
<evidence type="ECO:0000313" key="2">
    <source>
        <dbReference type="EMBL" id="KZS87291.1"/>
    </source>
</evidence>
<dbReference type="GO" id="GO:0016301">
    <property type="term" value="F:kinase activity"/>
    <property type="evidence" value="ECO:0007669"/>
    <property type="project" value="UniProtKB-KW"/>
</dbReference>
<keyword evidence="3" id="KW-1185">Reference proteome</keyword>
<dbReference type="PANTHER" id="PTHR47829:SF1">
    <property type="entry name" value="HAD FAMILY PHOSPHATASE"/>
    <property type="match status" value="1"/>
</dbReference>
<sequence length="394" mass="44050">MSGPSAPKIGGEYGEIRANIDVESLNQYLATSVRRVQSPVVVKQFKYGQSNPTYFLTDAGGVRFVLRKKPAGQLLSSTAHQIEREFTTLEALDKWNKRSTTLPSRRVPVPEPIILCEDKNVIGTPFYIMEFLEGRIFTDVRMLQIDPADRKECWLSAVRALAALAAVKPSEVGLSSFGPSTPYFPRQIKSLSRVSLAQAAVVDVDTDKQIGKIPRFDELVNWYQANLPDEAKTGLRIVHGDYKLDNLIFHPTKPQVIGILDWELCTLGSPLADLANLTQPWSINPHDLPEGIANVASMLRGFKNDPTQQPIELEQLEREYSRLTGWPYPIREMTFARSWMFLRLAIISQGIAARFARRQASSEHAGIHTNLFPALGNLAEIVIRESEKAPASKL</sequence>
<dbReference type="OrthoDB" id="191037at2759"/>